<sequence>MPYGHPRRRRDLRLSPISAMARIREGHTDPLASSEARPSGLADTQHPSGIAPEAIIKRLMVTVPPIEGNADCRARYHLERLMTPREFFYPRVAMDFYQSMTTQAPRVPPPFISALTAPGYPSARHIVDAPPYSILARGSSTFQIVVPYISARHGSHSIERDIWRFIPSTISKGFYFGPHHLIMAALRYFEEKVHRKKLQRADMIPLLFPRLLCHILEHMSYPTEPHLERSHQLSRAFHSRPMDTVGR</sequence>
<organism evidence="2 3">
    <name type="scientific">Vitis vinifera</name>
    <name type="common">Grape</name>
    <dbReference type="NCBI Taxonomy" id="29760"/>
    <lineage>
        <taxon>Eukaryota</taxon>
        <taxon>Viridiplantae</taxon>
        <taxon>Streptophyta</taxon>
        <taxon>Embryophyta</taxon>
        <taxon>Tracheophyta</taxon>
        <taxon>Spermatophyta</taxon>
        <taxon>Magnoliopsida</taxon>
        <taxon>eudicotyledons</taxon>
        <taxon>Gunneridae</taxon>
        <taxon>Pentapetalae</taxon>
        <taxon>rosids</taxon>
        <taxon>Vitales</taxon>
        <taxon>Vitaceae</taxon>
        <taxon>Viteae</taxon>
        <taxon>Vitis</taxon>
    </lineage>
</organism>
<protein>
    <submittedName>
        <fullName evidence="2">Uncharacterized protein</fullName>
    </submittedName>
</protein>
<dbReference type="EMBL" id="QGNW01000302">
    <property type="protein sequence ID" value="RVW78085.1"/>
    <property type="molecule type" value="Genomic_DNA"/>
</dbReference>
<name>A0A438H0R7_VITVI</name>
<evidence type="ECO:0000313" key="2">
    <source>
        <dbReference type="EMBL" id="RVW78085.1"/>
    </source>
</evidence>
<accession>A0A438H0R7</accession>
<evidence type="ECO:0000313" key="3">
    <source>
        <dbReference type="Proteomes" id="UP000288805"/>
    </source>
</evidence>
<reference evidence="2 3" key="1">
    <citation type="journal article" date="2018" name="PLoS Genet.">
        <title>Population sequencing reveals clonal diversity and ancestral inbreeding in the grapevine cultivar Chardonnay.</title>
        <authorList>
            <person name="Roach M.J."/>
            <person name="Johnson D.L."/>
            <person name="Bohlmann J."/>
            <person name="van Vuuren H.J."/>
            <person name="Jones S.J."/>
            <person name="Pretorius I.S."/>
            <person name="Schmidt S.A."/>
            <person name="Borneman A.R."/>
        </authorList>
    </citation>
    <scope>NUCLEOTIDE SEQUENCE [LARGE SCALE GENOMIC DNA]</scope>
    <source>
        <strain evidence="3">cv. Chardonnay</strain>
        <tissue evidence="2">Leaf</tissue>
    </source>
</reference>
<dbReference type="AlphaFoldDB" id="A0A438H0R7"/>
<feature type="region of interest" description="Disordered" evidence="1">
    <location>
        <begin position="23"/>
        <end position="47"/>
    </location>
</feature>
<dbReference type="Proteomes" id="UP000288805">
    <property type="component" value="Unassembled WGS sequence"/>
</dbReference>
<comment type="caution">
    <text evidence="2">The sequence shown here is derived from an EMBL/GenBank/DDBJ whole genome shotgun (WGS) entry which is preliminary data.</text>
</comment>
<evidence type="ECO:0000256" key="1">
    <source>
        <dbReference type="SAM" id="MobiDB-lite"/>
    </source>
</evidence>
<gene>
    <name evidence="2" type="ORF">CK203_059643</name>
</gene>
<proteinExistence type="predicted"/>